<evidence type="ECO:0000256" key="2">
    <source>
        <dbReference type="ARBA" id="ARBA00022448"/>
    </source>
</evidence>
<evidence type="ECO:0000259" key="13">
    <source>
        <dbReference type="PROSITE" id="PS51123"/>
    </source>
</evidence>
<dbReference type="PROSITE" id="PS51123">
    <property type="entry name" value="OMPA_2"/>
    <property type="match status" value="1"/>
</dbReference>
<feature type="chain" id="PRO_5045350640" evidence="12">
    <location>
        <begin position="26"/>
        <end position="444"/>
    </location>
</feature>
<dbReference type="InterPro" id="IPR011250">
    <property type="entry name" value="OMP/PagP_B-barrel"/>
</dbReference>
<evidence type="ECO:0000256" key="3">
    <source>
        <dbReference type="ARBA" id="ARBA00022452"/>
    </source>
</evidence>
<evidence type="ECO:0000256" key="9">
    <source>
        <dbReference type="ARBA" id="ARBA00023237"/>
    </source>
</evidence>
<keyword evidence="15" id="KW-1185">Reference proteome</keyword>
<dbReference type="Gene3D" id="3.30.1330.60">
    <property type="entry name" value="OmpA-like domain"/>
    <property type="match status" value="1"/>
</dbReference>
<dbReference type="Gene3D" id="2.40.160.20">
    <property type="match status" value="1"/>
</dbReference>
<comment type="subcellular location">
    <subcellularLocation>
        <location evidence="1">Cell outer membrane</location>
        <topology evidence="1">Multi-pass membrane protein</topology>
    </subcellularLocation>
</comment>
<name>A0ABM9D4P8_9BACT</name>
<feature type="domain" description="OmpA-like" evidence="13">
    <location>
        <begin position="302"/>
        <end position="420"/>
    </location>
</feature>
<dbReference type="EMBL" id="OW150024">
    <property type="protein sequence ID" value="CAH2030229.1"/>
    <property type="molecule type" value="Genomic_DNA"/>
</dbReference>
<dbReference type="SUPFAM" id="SSF103088">
    <property type="entry name" value="OmpA-like"/>
    <property type="match status" value="1"/>
</dbReference>
<reference evidence="14 15" key="1">
    <citation type="submission" date="2022-03" db="EMBL/GenBank/DDBJ databases">
        <authorList>
            <person name="Koch H."/>
        </authorList>
    </citation>
    <scope>NUCLEOTIDE SEQUENCE [LARGE SCALE GENOMIC DNA]</scope>
    <source>
        <strain evidence="14 15">G1</strain>
    </source>
</reference>
<organism evidence="14 15">
    <name type="scientific">Trichlorobacter ammonificans</name>
    <dbReference type="NCBI Taxonomy" id="2916410"/>
    <lineage>
        <taxon>Bacteria</taxon>
        <taxon>Pseudomonadati</taxon>
        <taxon>Thermodesulfobacteriota</taxon>
        <taxon>Desulfuromonadia</taxon>
        <taxon>Geobacterales</taxon>
        <taxon>Geobacteraceae</taxon>
        <taxon>Trichlorobacter</taxon>
    </lineage>
</organism>
<dbReference type="PANTHER" id="PTHR30329">
    <property type="entry name" value="STATOR ELEMENT OF FLAGELLAR MOTOR COMPLEX"/>
    <property type="match status" value="1"/>
</dbReference>
<feature type="region of interest" description="Disordered" evidence="11">
    <location>
        <begin position="421"/>
        <end position="444"/>
    </location>
</feature>
<keyword evidence="5 12" id="KW-0732">Signal</keyword>
<evidence type="ECO:0000256" key="12">
    <source>
        <dbReference type="SAM" id="SignalP"/>
    </source>
</evidence>
<feature type="compositionally biased region" description="Low complexity" evidence="11">
    <location>
        <begin position="421"/>
        <end position="432"/>
    </location>
</feature>
<evidence type="ECO:0000256" key="10">
    <source>
        <dbReference type="PROSITE-ProRule" id="PRU00473"/>
    </source>
</evidence>
<keyword evidence="3" id="KW-1134">Transmembrane beta strand</keyword>
<dbReference type="NCBIfam" id="TIGR04565">
    <property type="entry name" value="OMP_myx_plus"/>
    <property type="match status" value="1"/>
</dbReference>
<dbReference type="InterPro" id="IPR036737">
    <property type="entry name" value="OmpA-like_sf"/>
</dbReference>
<evidence type="ECO:0000256" key="1">
    <source>
        <dbReference type="ARBA" id="ARBA00004571"/>
    </source>
</evidence>
<dbReference type="PANTHER" id="PTHR30329:SF21">
    <property type="entry name" value="LIPOPROTEIN YIAD-RELATED"/>
    <property type="match status" value="1"/>
</dbReference>
<evidence type="ECO:0000256" key="6">
    <source>
        <dbReference type="ARBA" id="ARBA00023065"/>
    </source>
</evidence>
<dbReference type="RefSeq" id="WP_305731180.1">
    <property type="nucleotide sequence ID" value="NZ_OW150024.1"/>
</dbReference>
<dbReference type="InterPro" id="IPR006664">
    <property type="entry name" value="OMP_bac"/>
</dbReference>
<keyword evidence="2" id="KW-0813">Transport</keyword>
<accession>A0ABM9D4P8</accession>
<gene>
    <name evidence="14" type="ORF">GEAMG1_0407</name>
</gene>
<proteinExistence type="predicted"/>
<evidence type="ECO:0000256" key="11">
    <source>
        <dbReference type="SAM" id="MobiDB-lite"/>
    </source>
</evidence>
<dbReference type="InterPro" id="IPR050330">
    <property type="entry name" value="Bact_OuterMem_StrucFunc"/>
</dbReference>
<keyword evidence="9" id="KW-0998">Cell outer membrane</keyword>
<evidence type="ECO:0000256" key="8">
    <source>
        <dbReference type="ARBA" id="ARBA00023136"/>
    </source>
</evidence>
<dbReference type="InterPro" id="IPR027385">
    <property type="entry name" value="Beta-barrel_OMP"/>
</dbReference>
<sequence length="444" mass="46729">MQKKTRMLIGAAACAMLMQAGTVLAENRAETFTLSPYAGGYTYESKQKIETGPVLGARLGYNLTENWALEAILDYAWGDKTNGPGHAEKLRYGGDVLYNFWPTKSLVPYLAAGFGGMDLNDSGAKTTGRAVFNYGGGVKWFMVDDVALRADVRGLNYSIGDVRTNVQYTLGLHFVLGPAKAAPAPVLPPPPPVQEVEKPKAAPVVVVPPPAPSASLTATPGSVEAGKTVTLSWDSQNASGCEIQPGIGPVGPQGSRTVTPAADTAYTLVCKGEGGSADSSARVAVTLPPPVMEEGAGKKASAVAADNRLVLKIQFDTGKSVIKKQYFDELKEVGEGLNAQKNLVGVIEGHTDSVGSAASNMSLSQRRAKAVRDYIVKNFKVDGKRLTAKGYGETRPIADNATAEGRAQNRRIEAVFQEAPAQKVATPAAPAKKAVKKKAAAKKQ</sequence>
<keyword evidence="8 10" id="KW-0472">Membrane</keyword>
<dbReference type="PRINTS" id="PR01021">
    <property type="entry name" value="OMPADOMAIN"/>
</dbReference>
<dbReference type="SUPFAM" id="SSF56925">
    <property type="entry name" value="OMPA-like"/>
    <property type="match status" value="1"/>
</dbReference>
<keyword evidence="6" id="KW-0406">Ion transport</keyword>
<keyword evidence="4" id="KW-0812">Transmembrane</keyword>
<evidence type="ECO:0000256" key="7">
    <source>
        <dbReference type="ARBA" id="ARBA00023114"/>
    </source>
</evidence>
<evidence type="ECO:0000313" key="14">
    <source>
        <dbReference type="EMBL" id="CAH2030229.1"/>
    </source>
</evidence>
<dbReference type="Pfam" id="PF13505">
    <property type="entry name" value="OMP_b-brl"/>
    <property type="match status" value="1"/>
</dbReference>
<evidence type="ECO:0000256" key="5">
    <source>
        <dbReference type="ARBA" id="ARBA00022729"/>
    </source>
</evidence>
<keyword evidence="7" id="KW-0626">Porin</keyword>
<protein>
    <submittedName>
        <fullName evidence="14">OmpA/MotB domain protein</fullName>
    </submittedName>
</protein>
<dbReference type="CDD" id="cd07185">
    <property type="entry name" value="OmpA_C-like"/>
    <property type="match status" value="1"/>
</dbReference>
<dbReference type="Proteomes" id="UP001295463">
    <property type="component" value="Chromosome"/>
</dbReference>
<evidence type="ECO:0000256" key="4">
    <source>
        <dbReference type="ARBA" id="ARBA00022692"/>
    </source>
</evidence>
<dbReference type="Pfam" id="PF00691">
    <property type="entry name" value="OmpA"/>
    <property type="match status" value="1"/>
</dbReference>
<feature type="signal peptide" evidence="12">
    <location>
        <begin position="1"/>
        <end position="25"/>
    </location>
</feature>
<dbReference type="InterPro" id="IPR030820">
    <property type="entry name" value="OMP_myx_plus_Proteobacteria"/>
</dbReference>
<feature type="compositionally biased region" description="Basic residues" evidence="11">
    <location>
        <begin position="433"/>
        <end position="444"/>
    </location>
</feature>
<dbReference type="InterPro" id="IPR006665">
    <property type="entry name" value="OmpA-like"/>
</dbReference>
<evidence type="ECO:0000313" key="15">
    <source>
        <dbReference type="Proteomes" id="UP001295463"/>
    </source>
</evidence>